<accession>A0AAX4KD09</accession>
<feature type="compositionally biased region" description="Polar residues" evidence="1">
    <location>
        <begin position="64"/>
        <end position="93"/>
    </location>
</feature>
<organism evidence="2 3">
    <name type="scientific">Kwoniella europaea PYCC6329</name>
    <dbReference type="NCBI Taxonomy" id="1423913"/>
    <lineage>
        <taxon>Eukaryota</taxon>
        <taxon>Fungi</taxon>
        <taxon>Dikarya</taxon>
        <taxon>Basidiomycota</taxon>
        <taxon>Agaricomycotina</taxon>
        <taxon>Tremellomycetes</taxon>
        <taxon>Tremellales</taxon>
        <taxon>Cryptococcaceae</taxon>
        <taxon>Kwoniella</taxon>
    </lineage>
</organism>
<sequence>MSDGEKVVQEVDEIFSNGQNESSENIDDLRTIWGIVSGYGTEKRYNPRERQNRWQEYMREVDSALTSEAEQHTSTIAEGTNSTTSEAEVINSTNEEDKKPTKVIAARA</sequence>
<protein>
    <submittedName>
        <fullName evidence="2">Uncharacterized protein</fullName>
    </submittedName>
</protein>
<evidence type="ECO:0000313" key="2">
    <source>
        <dbReference type="EMBL" id="WWD04044.1"/>
    </source>
</evidence>
<keyword evidence="3" id="KW-1185">Reference proteome</keyword>
<dbReference type="AlphaFoldDB" id="A0AAX4KD09"/>
<reference evidence="2 3" key="1">
    <citation type="submission" date="2024-01" db="EMBL/GenBank/DDBJ databases">
        <title>Comparative genomics of Cryptococcus and Kwoniella reveals pathogenesis evolution and contrasting modes of karyotype evolution via chromosome fusion or intercentromeric recombination.</title>
        <authorList>
            <person name="Coelho M.A."/>
            <person name="David-Palma M."/>
            <person name="Shea T."/>
            <person name="Bowers K."/>
            <person name="McGinley-Smith S."/>
            <person name="Mohammad A.W."/>
            <person name="Gnirke A."/>
            <person name="Yurkov A.M."/>
            <person name="Nowrousian M."/>
            <person name="Sun S."/>
            <person name="Cuomo C.A."/>
            <person name="Heitman J."/>
        </authorList>
    </citation>
    <scope>NUCLEOTIDE SEQUENCE [LARGE SCALE GENOMIC DNA]</scope>
    <source>
        <strain evidence="2 3">PYCC6329</strain>
    </source>
</reference>
<gene>
    <name evidence="2" type="ORF">V865_002107</name>
</gene>
<name>A0AAX4KD09_9TREE</name>
<evidence type="ECO:0000313" key="3">
    <source>
        <dbReference type="Proteomes" id="UP001358614"/>
    </source>
</evidence>
<dbReference type="GeneID" id="91100911"/>
<evidence type="ECO:0000256" key="1">
    <source>
        <dbReference type="SAM" id="MobiDB-lite"/>
    </source>
</evidence>
<feature type="region of interest" description="Disordered" evidence="1">
    <location>
        <begin position="64"/>
        <end position="108"/>
    </location>
</feature>
<dbReference type="Proteomes" id="UP001358614">
    <property type="component" value="Chromosome 1"/>
</dbReference>
<dbReference type="RefSeq" id="XP_066082011.1">
    <property type="nucleotide sequence ID" value="XM_066225914.1"/>
</dbReference>
<dbReference type="KEGG" id="ker:91100911"/>
<proteinExistence type="predicted"/>
<dbReference type="EMBL" id="CP144089">
    <property type="protein sequence ID" value="WWD04044.1"/>
    <property type="molecule type" value="Genomic_DNA"/>
</dbReference>